<dbReference type="AlphaFoldDB" id="A0A2G9V264"/>
<organism evidence="1 2">
    <name type="scientific">Teladorsagia circumcincta</name>
    <name type="common">Brown stomach worm</name>
    <name type="synonym">Ostertagia circumcincta</name>
    <dbReference type="NCBI Taxonomy" id="45464"/>
    <lineage>
        <taxon>Eukaryota</taxon>
        <taxon>Metazoa</taxon>
        <taxon>Ecdysozoa</taxon>
        <taxon>Nematoda</taxon>
        <taxon>Chromadorea</taxon>
        <taxon>Rhabditida</taxon>
        <taxon>Rhabditina</taxon>
        <taxon>Rhabditomorpha</taxon>
        <taxon>Strongyloidea</taxon>
        <taxon>Trichostrongylidae</taxon>
        <taxon>Teladorsagia</taxon>
    </lineage>
</organism>
<accession>A0A2G9V264</accession>
<proteinExistence type="predicted"/>
<evidence type="ECO:0000313" key="2">
    <source>
        <dbReference type="Proteomes" id="UP000230423"/>
    </source>
</evidence>
<reference evidence="1 2" key="1">
    <citation type="submission" date="2015-09" db="EMBL/GenBank/DDBJ databases">
        <title>Draft genome of the parasitic nematode Teladorsagia circumcincta isolate WARC Sus (inbred).</title>
        <authorList>
            <person name="Mitreva M."/>
        </authorList>
    </citation>
    <scope>NUCLEOTIDE SEQUENCE [LARGE SCALE GENOMIC DNA]</scope>
    <source>
        <strain evidence="1 2">S</strain>
    </source>
</reference>
<protein>
    <submittedName>
        <fullName evidence="1">Uncharacterized protein</fullName>
    </submittedName>
</protein>
<keyword evidence="2" id="KW-1185">Reference proteome</keyword>
<gene>
    <name evidence="1" type="ORF">TELCIR_01333</name>
</gene>
<sequence length="167" mass="18891">MCTMKTRQNESVIAVLRNALPVNIGLRHELELTPESYNWLDGWCSLQDLGYKFYQQKEVLVICCVFWTSMCTLLNSERVMAKRSWTTCSRMNTPSRIRSSSVYTGIQAVGVVVAGKVATGRCSLKEMRTESFWAYKLSTFSESTISDGFVPASVLPGLRYTIEFLCI</sequence>
<name>A0A2G9V264_TELCI</name>
<dbReference type="Proteomes" id="UP000230423">
    <property type="component" value="Unassembled WGS sequence"/>
</dbReference>
<evidence type="ECO:0000313" key="1">
    <source>
        <dbReference type="EMBL" id="PIO76591.1"/>
    </source>
</evidence>
<dbReference type="EMBL" id="KZ345041">
    <property type="protein sequence ID" value="PIO76591.1"/>
    <property type="molecule type" value="Genomic_DNA"/>
</dbReference>